<evidence type="ECO:0000313" key="8">
    <source>
        <dbReference type="Proteomes" id="UP000035760"/>
    </source>
</evidence>
<dbReference type="InterPro" id="IPR006694">
    <property type="entry name" value="Fatty_acid_hydroxylase"/>
</dbReference>
<organism evidence="7 8">
    <name type="scientific">Candidatus Competibacter denitrificans Run_A_D11</name>
    <dbReference type="NCBI Taxonomy" id="1400863"/>
    <lineage>
        <taxon>Bacteria</taxon>
        <taxon>Pseudomonadati</taxon>
        <taxon>Pseudomonadota</taxon>
        <taxon>Gammaproteobacteria</taxon>
        <taxon>Candidatus Competibacteraceae</taxon>
        <taxon>Candidatus Competibacter</taxon>
    </lineage>
</organism>
<protein>
    <submittedName>
        <fullName evidence="7">Sterol desaturase</fullName>
    </submittedName>
</protein>
<dbReference type="RefSeq" id="WP_048674448.1">
    <property type="nucleotide sequence ID" value="NZ_CBTJ020000071.1"/>
</dbReference>
<feature type="transmembrane region" description="Helical" evidence="5">
    <location>
        <begin position="146"/>
        <end position="170"/>
    </location>
</feature>
<comment type="caution">
    <text evidence="7">The sequence shown here is derived from an EMBL/GenBank/DDBJ whole genome shotgun (WGS) entry which is preliminary data.</text>
</comment>
<keyword evidence="8" id="KW-1185">Reference proteome</keyword>
<feature type="domain" description="Fatty acid hydroxylase" evidence="6">
    <location>
        <begin position="93"/>
        <end position="229"/>
    </location>
</feature>
<evidence type="ECO:0000256" key="2">
    <source>
        <dbReference type="ARBA" id="ARBA00022692"/>
    </source>
</evidence>
<dbReference type="OrthoDB" id="9770329at2"/>
<dbReference type="InterPro" id="IPR050307">
    <property type="entry name" value="Sterol_Desaturase_Related"/>
</dbReference>
<comment type="subcellular location">
    <subcellularLocation>
        <location evidence="1">Membrane</location>
    </subcellularLocation>
</comment>
<sequence>MSDWLLHHETSIRLGFFLIVLLAMMAWEWRRPRRSLSLLRVRRWPANFGLIAVDTVVLRLLFPLLAVGTAQVTADKSWGLLNRLDVPWALAVITALLVLDLTVYAQHVAFHKIALLWRLHRTHHTDLDLDVTTALRFHPLEIVLSMLIKLAMVTALGAPPVAVLLFEMLLNATAMFNHSNIDFSPGLDRILRCFVVTPDMHRVHHSIHRVETDSNFGFNLPWWDRLFGTYRDQPQDGHIGMKIGLKAFRDWRATRMDGLLLQPFLKSNSNGGAQPT</sequence>
<dbReference type="Proteomes" id="UP000035760">
    <property type="component" value="Unassembled WGS sequence"/>
</dbReference>
<dbReference type="Pfam" id="PF04116">
    <property type="entry name" value="FA_hydroxylase"/>
    <property type="match status" value="1"/>
</dbReference>
<dbReference type="GO" id="GO:0016491">
    <property type="term" value="F:oxidoreductase activity"/>
    <property type="evidence" value="ECO:0007669"/>
    <property type="project" value="InterPro"/>
</dbReference>
<dbReference type="GO" id="GO:0005506">
    <property type="term" value="F:iron ion binding"/>
    <property type="evidence" value="ECO:0007669"/>
    <property type="project" value="InterPro"/>
</dbReference>
<feature type="transmembrane region" description="Helical" evidence="5">
    <location>
        <begin position="86"/>
        <end position="105"/>
    </location>
</feature>
<feature type="transmembrane region" description="Helical" evidence="5">
    <location>
        <begin position="50"/>
        <end position="74"/>
    </location>
</feature>
<reference evidence="7" key="2">
    <citation type="submission" date="2014-03" db="EMBL/GenBank/DDBJ databases">
        <title>Candidatus Competibacter-lineage genomes retrieved from metagenomes reveal functional metabolic diversity.</title>
        <authorList>
            <person name="McIlroy S.J."/>
            <person name="Albertsen M."/>
            <person name="Andresen E.K."/>
            <person name="Saunders A.M."/>
            <person name="Kristiansen R."/>
            <person name="Stokholm-Bjerregaard M."/>
            <person name="Nielsen K.L."/>
            <person name="Nielsen P.H."/>
        </authorList>
    </citation>
    <scope>NUCLEOTIDE SEQUENCE</scope>
    <source>
        <strain evidence="7">Run_A_D11</strain>
    </source>
</reference>
<name>W6M6U7_9GAMM</name>
<dbReference type="EMBL" id="CBTJ020000071">
    <property type="protein sequence ID" value="CDI03616.1"/>
    <property type="molecule type" value="Genomic_DNA"/>
</dbReference>
<evidence type="ECO:0000256" key="4">
    <source>
        <dbReference type="ARBA" id="ARBA00023136"/>
    </source>
</evidence>
<dbReference type="STRING" id="1400863.BN873_610013"/>
<gene>
    <name evidence="7" type="ORF">BN873_610013</name>
</gene>
<feature type="transmembrane region" description="Helical" evidence="5">
    <location>
        <begin position="12"/>
        <end position="29"/>
    </location>
</feature>
<evidence type="ECO:0000256" key="1">
    <source>
        <dbReference type="ARBA" id="ARBA00004370"/>
    </source>
</evidence>
<evidence type="ECO:0000259" key="6">
    <source>
        <dbReference type="Pfam" id="PF04116"/>
    </source>
</evidence>
<dbReference type="GO" id="GO:0008610">
    <property type="term" value="P:lipid biosynthetic process"/>
    <property type="evidence" value="ECO:0007669"/>
    <property type="project" value="InterPro"/>
</dbReference>
<dbReference type="AlphaFoldDB" id="W6M6U7"/>
<dbReference type="GO" id="GO:0016020">
    <property type="term" value="C:membrane"/>
    <property type="evidence" value="ECO:0007669"/>
    <property type="project" value="UniProtKB-SubCell"/>
</dbReference>
<evidence type="ECO:0000256" key="3">
    <source>
        <dbReference type="ARBA" id="ARBA00022989"/>
    </source>
</evidence>
<reference evidence="7" key="1">
    <citation type="submission" date="2013-07" db="EMBL/GenBank/DDBJ databases">
        <authorList>
            <person name="McIlroy S."/>
        </authorList>
    </citation>
    <scope>NUCLEOTIDE SEQUENCE [LARGE SCALE GENOMIC DNA]</scope>
    <source>
        <strain evidence="7">Run_A_D11</strain>
    </source>
</reference>
<keyword evidence="3 5" id="KW-1133">Transmembrane helix</keyword>
<dbReference type="PANTHER" id="PTHR11863">
    <property type="entry name" value="STEROL DESATURASE"/>
    <property type="match status" value="1"/>
</dbReference>
<evidence type="ECO:0000313" key="7">
    <source>
        <dbReference type="EMBL" id="CDI03616.1"/>
    </source>
</evidence>
<evidence type="ECO:0000256" key="5">
    <source>
        <dbReference type="SAM" id="Phobius"/>
    </source>
</evidence>
<proteinExistence type="predicted"/>
<keyword evidence="4 5" id="KW-0472">Membrane</keyword>
<accession>W6M6U7</accession>
<keyword evidence="2 5" id="KW-0812">Transmembrane</keyword>